<evidence type="ECO:0000259" key="1">
    <source>
        <dbReference type="Pfam" id="PF00263"/>
    </source>
</evidence>
<proteinExistence type="predicted"/>
<feature type="non-terminal residue" evidence="2">
    <location>
        <position position="1"/>
    </location>
</feature>
<organism evidence="2">
    <name type="scientific">hydrothermal vent metagenome</name>
    <dbReference type="NCBI Taxonomy" id="652676"/>
    <lineage>
        <taxon>unclassified sequences</taxon>
        <taxon>metagenomes</taxon>
        <taxon>ecological metagenomes</taxon>
    </lineage>
</organism>
<protein>
    <submittedName>
        <fullName evidence="2">Type IV pilus biogenesis protein PilQ</fullName>
    </submittedName>
</protein>
<evidence type="ECO:0000313" key="2">
    <source>
        <dbReference type="EMBL" id="VAW57349.1"/>
    </source>
</evidence>
<dbReference type="EMBL" id="UOFF01000374">
    <property type="protein sequence ID" value="VAW57349.1"/>
    <property type="molecule type" value="Genomic_DNA"/>
</dbReference>
<feature type="domain" description="Type II/III secretion system secretin-like" evidence="1">
    <location>
        <begin position="1"/>
        <end position="35"/>
    </location>
</feature>
<dbReference type="PANTHER" id="PTHR30604:SF1">
    <property type="entry name" value="DNA UTILIZATION PROTEIN HOFQ"/>
    <property type="match status" value="1"/>
</dbReference>
<sequence>PILGDLPLIGSLFRHTLESIEKQELLIFVTPKILKDSLSL</sequence>
<dbReference type="InterPro" id="IPR004846">
    <property type="entry name" value="T2SS/T3SS_dom"/>
</dbReference>
<dbReference type="InterPro" id="IPR051808">
    <property type="entry name" value="Type_IV_pilus_biogenesis"/>
</dbReference>
<gene>
    <name evidence="2" type="ORF">MNBD_GAMMA07-1524</name>
</gene>
<dbReference type="AlphaFoldDB" id="A0A3B0X726"/>
<name>A0A3B0X726_9ZZZZ</name>
<dbReference type="Pfam" id="PF00263">
    <property type="entry name" value="Secretin"/>
    <property type="match status" value="1"/>
</dbReference>
<reference evidence="2" key="1">
    <citation type="submission" date="2018-06" db="EMBL/GenBank/DDBJ databases">
        <authorList>
            <person name="Zhirakovskaya E."/>
        </authorList>
    </citation>
    <scope>NUCLEOTIDE SEQUENCE</scope>
</reference>
<dbReference type="GO" id="GO:0009306">
    <property type="term" value="P:protein secretion"/>
    <property type="evidence" value="ECO:0007669"/>
    <property type="project" value="InterPro"/>
</dbReference>
<accession>A0A3B0X726</accession>
<dbReference type="PANTHER" id="PTHR30604">
    <property type="entry name" value="PROTEIN TRANSPORT PROTEIN HOFQ"/>
    <property type="match status" value="1"/>
</dbReference>